<dbReference type="SMART" id="SM00866">
    <property type="entry name" value="UTRA"/>
    <property type="match status" value="1"/>
</dbReference>
<dbReference type="InterPro" id="IPR050679">
    <property type="entry name" value="Bact_HTH_transcr_reg"/>
</dbReference>
<keyword evidence="3" id="KW-0804">Transcription</keyword>
<evidence type="ECO:0000313" key="6">
    <source>
        <dbReference type="Proteomes" id="UP000051886"/>
    </source>
</evidence>
<dbReference type="PATRIC" id="fig|449659.4.peg.496"/>
<dbReference type="PANTHER" id="PTHR44846:SF1">
    <property type="entry name" value="MANNOSYL-D-GLYCERATE TRANSPORT_METABOLISM SYSTEM REPRESSOR MNGR-RELATED"/>
    <property type="match status" value="1"/>
</dbReference>
<dbReference type="GO" id="GO:0003700">
    <property type="term" value="F:DNA-binding transcription factor activity"/>
    <property type="evidence" value="ECO:0007669"/>
    <property type="project" value="InterPro"/>
</dbReference>
<gene>
    <name evidence="5" type="ORF">IV66_GL000493</name>
</gene>
<evidence type="ECO:0000256" key="1">
    <source>
        <dbReference type="ARBA" id="ARBA00023015"/>
    </source>
</evidence>
<accession>A0A0R2LHW3</accession>
<dbReference type="InterPro" id="IPR036390">
    <property type="entry name" value="WH_DNA-bd_sf"/>
</dbReference>
<dbReference type="RefSeq" id="WP_017866988.1">
    <property type="nucleotide sequence ID" value="NZ_BJYB01000023.1"/>
</dbReference>
<evidence type="ECO:0000313" key="5">
    <source>
        <dbReference type="EMBL" id="KRO01305.1"/>
    </source>
</evidence>
<keyword evidence="6" id="KW-1185">Reference proteome</keyword>
<dbReference type="Pfam" id="PF00392">
    <property type="entry name" value="GntR"/>
    <property type="match status" value="1"/>
</dbReference>
<keyword evidence="2" id="KW-0238">DNA-binding</keyword>
<dbReference type="OrthoDB" id="457376at2"/>
<dbReference type="SUPFAM" id="SSF64288">
    <property type="entry name" value="Chorismate lyase-like"/>
    <property type="match status" value="1"/>
</dbReference>
<reference evidence="5 6" key="1">
    <citation type="journal article" date="2015" name="Genome Announc.">
        <title>Expanding the biotechnology potential of lactobacilli through comparative genomics of 213 strains and associated genera.</title>
        <authorList>
            <person name="Sun Z."/>
            <person name="Harris H.M."/>
            <person name="McCann A."/>
            <person name="Guo C."/>
            <person name="Argimon S."/>
            <person name="Zhang W."/>
            <person name="Yang X."/>
            <person name="Jeffery I.B."/>
            <person name="Cooney J.C."/>
            <person name="Kagawa T.F."/>
            <person name="Liu W."/>
            <person name="Song Y."/>
            <person name="Salvetti E."/>
            <person name="Wrobel A."/>
            <person name="Rasinkangas P."/>
            <person name="Parkhill J."/>
            <person name="Rea M.C."/>
            <person name="O'Sullivan O."/>
            <person name="Ritari J."/>
            <person name="Douillard F.P."/>
            <person name="Paul Ross R."/>
            <person name="Yang R."/>
            <person name="Briner A.E."/>
            <person name="Felis G.E."/>
            <person name="de Vos W.M."/>
            <person name="Barrangou R."/>
            <person name="Klaenhammer T.R."/>
            <person name="Caufield P.W."/>
            <person name="Cui Y."/>
            <person name="Zhang H."/>
            <person name="O'Toole P.W."/>
        </authorList>
    </citation>
    <scope>NUCLEOTIDE SEQUENCE [LARGE SCALE GENOMIC DNA]</scope>
    <source>
        <strain evidence="5 6">NBRC 103219</strain>
    </source>
</reference>
<dbReference type="AlphaFoldDB" id="A0A0R2LHW3"/>
<dbReference type="STRING" id="449659.IV66_GL000493"/>
<protein>
    <submittedName>
        <fullName evidence="5">Transcriptional regulator, gntr family</fullName>
    </submittedName>
</protein>
<keyword evidence="1" id="KW-0805">Transcription regulation</keyword>
<dbReference type="InterPro" id="IPR011663">
    <property type="entry name" value="UTRA"/>
</dbReference>
<dbReference type="Gene3D" id="1.10.10.10">
    <property type="entry name" value="Winged helix-like DNA-binding domain superfamily/Winged helix DNA-binding domain"/>
    <property type="match status" value="1"/>
</dbReference>
<dbReference type="PROSITE" id="PS50949">
    <property type="entry name" value="HTH_GNTR"/>
    <property type="match status" value="1"/>
</dbReference>
<proteinExistence type="predicted"/>
<evidence type="ECO:0000256" key="3">
    <source>
        <dbReference type="ARBA" id="ARBA00023163"/>
    </source>
</evidence>
<dbReference type="Pfam" id="PF07702">
    <property type="entry name" value="UTRA"/>
    <property type="match status" value="1"/>
</dbReference>
<dbReference type="InterPro" id="IPR036388">
    <property type="entry name" value="WH-like_DNA-bd_sf"/>
</dbReference>
<organism evidence="5 6">
    <name type="scientific">Ligilactobacillus pobuzihii</name>
    <dbReference type="NCBI Taxonomy" id="449659"/>
    <lineage>
        <taxon>Bacteria</taxon>
        <taxon>Bacillati</taxon>
        <taxon>Bacillota</taxon>
        <taxon>Bacilli</taxon>
        <taxon>Lactobacillales</taxon>
        <taxon>Lactobacillaceae</taxon>
        <taxon>Ligilactobacillus</taxon>
    </lineage>
</organism>
<name>A0A0R2LHW3_9LACO</name>
<dbReference type="Proteomes" id="UP000051886">
    <property type="component" value="Unassembled WGS sequence"/>
</dbReference>
<dbReference type="PANTHER" id="PTHR44846">
    <property type="entry name" value="MANNOSYL-D-GLYCERATE TRANSPORT/METABOLISM SYSTEM REPRESSOR MNGR-RELATED"/>
    <property type="match status" value="1"/>
</dbReference>
<dbReference type="PRINTS" id="PR00035">
    <property type="entry name" value="HTHGNTR"/>
</dbReference>
<evidence type="ECO:0000256" key="2">
    <source>
        <dbReference type="ARBA" id="ARBA00023125"/>
    </source>
</evidence>
<comment type="caution">
    <text evidence="5">The sequence shown here is derived from an EMBL/GenBank/DDBJ whole genome shotgun (WGS) entry which is preliminary data.</text>
</comment>
<evidence type="ECO:0000259" key="4">
    <source>
        <dbReference type="PROSITE" id="PS50949"/>
    </source>
</evidence>
<dbReference type="EMBL" id="JQCN01000011">
    <property type="protein sequence ID" value="KRO01305.1"/>
    <property type="molecule type" value="Genomic_DNA"/>
</dbReference>
<dbReference type="GO" id="GO:0003677">
    <property type="term" value="F:DNA binding"/>
    <property type="evidence" value="ECO:0007669"/>
    <property type="project" value="UniProtKB-KW"/>
</dbReference>
<dbReference type="SUPFAM" id="SSF46785">
    <property type="entry name" value="Winged helix' DNA-binding domain"/>
    <property type="match status" value="1"/>
</dbReference>
<dbReference type="SMART" id="SM00345">
    <property type="entry name" value="HTH_GNTR"/>
    <property type="match status" value="1"/>
</dbReference>
<sequence>MKVKNTLYYQVMLELRKKIDDGEYPANSKLPTEKELQKLFGVSRVTLRQAINYLSDEGVIEKIQGNGSYVRNPPKVKKMLKFNTLEGFSTTAKKNGFFPSYKIIEFQDIIPSRRLQRIFEIKSAAHLNIKRILFLDGQPAIVDDSYIPTPFSQGLTEENVRDSLYGALKEKSEAKQLFPKETFVGAIEADKELSDLLEKPFGCALLDVTNTLVNEKGETIQYSEEYVDPEIYQIKIR</sequence>
<dbReference type="CDD" id="cd07377">
    <property type="entry name" value="WHTH_GntR"/>
    <property type="match status" value="1"/>
</dbReference>
<dbReference type="Gene3D" id="3.40.1410.10">
    <property type="entry name" value="Chorismate lyase-like"/>
    <property type="match status" value="1"/>
</dbReference>
<feature type="domain" description="HTH gntR-type" evidence="4">
    <location>
        <begin position="5"/>
        <end position="73"/>
    </location>
</feature>
<dbReference type="GO" id="GO:0045892">
    <property type="term" value="P:negative regulation of DNA-templated transcription"/>
    <property type="evidence" value="ECO:0007669"/>
    <property type="project" value="TreeGrafter"/>
</dbReference>
<dbReference type="InterPro" id="IPR000524">
    <property type="entry name" value="Tscrpt_reg_HTH_GntR"/>
</dbReference>
<dbReference type="InterPro" id="IPR028978">
    <property type="entry name" value="Chorismate_lyase_/UTRA_dom_sf"/>
</dbReference>